<organism evidence="1 2">
    <name type="scientific">Cinchona calisaya</name>
    <dbReference type="NCBI Taxonomy" id="153742"/>
    <lineage>
        <taxon>Eukaryota</taxon>
        <taxon>Viridiplantae</taxon>
        <taxon>Streptophyta</taxon>
        <taxon>Embryophyta</taxon>
        <taxon>Tracheophyta</taxon>
        <taxon>Spermatophyta</taxon>
        <taxon>Magnoliopsida</taxon>
        <taxon>eudicotyledons</taxon>
        <taxon>Gunneridae</taxon>
        <taxon>Pentapetalae</taxon>
        <taxon>asterids</taxon>
        <taxon>lamiids</taxon>
        <taxon>Gentianales</taxon>
        <taxon>Rubiaceae</taxon>
        <taxon>Cinchonoideae</taxon>
        <taxon>Cinchoneae</taxon>
        <taxon>Cinchona</taxon>
    </lineage>
</organism>
<name>A0ABD3A2S8_9GENT</name>
<protein>
    <submittedName>
        <fullName evidence="1">Uncharacterized protein</fullName>
    </submittedName>
</protein>
<proteinExistence type="predicted"/>
<dbReference type="Proteomes" id="UP001630127">
    <property type="component" value="Unassembled WGS sequence"/>
</dbReference>
<accession>A0ABD3A2S8</accession>
<keyword evidence="2" id="KW-1185">Reference proteome</keyword>
<comment type="caution">
    <text evidence="1">The sequence shown here is derived from an EMBL/GenBank/DDBJ whole genome shotgun (WGS) entry which is preliminary data.</text>
</comment>
<dbReference type="AlphaFoldDB" id="A0ABD3A2S8"/>
<evidence type="ECO:0000313" key="1">
    <source>
        <dbReference type="EMBL" id="KAL3524875.1"/>
    </source>
</evidence>
<reference evidence="1 2" key="1">
    <citation type="submission" date="2024-11" db="EMBL/GenBank/DDBJ databases">
        <title>A near-complete genome assembly of Cinchona calisaya.</title>
        <authorList>
            <person name="Lian D.C."/>
            <person name="Zhao X.W."/>
            <person name="Wei L."/>
        </authorList>
    </citation>
    <scope>NUCLEOTIDE SEQUENCE [LARGE SCALE GENOMIC DNA]</scope>
    <source>
        <tissue evidence="1">Nenye</tissue>
    </source>
</reference>
<evidence type="ECO:0000313" key="2">
    <source>
        <dbReference type="Proteomes" id="UP001630127"/>
    </source>
</evidence>
<gene>
    <name evidence="1" type="ORF">ACH5RR_013247</name>
</gene>
<sequence>MEIMSSEELKIRGELEKDVERELEEEIKERICHLAFRLQRLYQQQKERNIANELTTYQQGTTNNKILYEVNINIKMEGGTKIEIKEIKKQLRENRIRNPKTESVRRLVASAPSSAKKFDWANSLRSGPSTKIDCLNQSRTLSSRAKTNAPQQQQQQRKVNMDVNRKVLELGWKD</sequence>
<dbReference type="EMBL" id="JBJUIK010000006">
    <property type="protein sequence ID" value="KAL3524875.1"/>
    <property type="molecule type" value="Genomic_DNA"/>
</dbReference>